<feature type="binding site" evidence="12">
    <location>
        <position position="307"/>
    </location>
    <ligand>
        <name>Mn(2+)</name>
        <dbReference type="ChEBI" id="CHEBI:29035"/>
    </ligand>
</feature>
<dbReference type="AlphaFoldDB" id="A0AB40AMX6"/>
<dbReference type="RefSeq" id="XP_039116143.1">
    <property type="nucleotide sequence ID" value="XM_039260209.1"/>
</dbReference>
<evidence type="ECO:0000256" key="5">
    <source>
        <dbReference type="ARBA" id="ARBA00022989"/>
    </source>
</evidence>
<comment type="similarity">
    <text evidence="9">Belongs to the glycosyltransferase 2 family. Plant cellulose synthase-like E subfamily.</text>
</comment>
<accession>A0AB40AMX6</accession>
<evidence type="ECO:0000313" key="14">
    <source>
        <dbReference type="Proteomes" id="UP001515500"/>
    </source>
</evidence>
<feature type="binding site" evidence="11">
    <location>
        <position position="142"/>
    </location>
    <ligand>
        <name>UDP-alpha-D-glucose</name>
        <dbReference type="ChEBI" id="CHEBI:58885"/>
    </ligand>
</feature>
<sequence>MEGEMAKNSSLFETYGTKGRTLYKLYASFIFTCILSILFYRLTHIPLEHYSWTCAWISLFASELWFSFYWILTQSVRWNPNHHQTFKQTLLQRHGNELPGVDVFVCTADPVAEPPALVMSTVLSMMAYDYPKEKLSVYLSDDAGSELTFYALCEACKFAKHWIPFCNNFNVEPRSPNAFFYKPCHSSSNLPITKEWSKMKDMYEDMINNIDFVVKQGNVPQEFKQQQAFSKWTPQMTSGNHDAIIQILVDGNGKNSIDIERNLLPRVIYMAREKRPQYHHNFKAGSMNALIRVSSKISNGPIILNVDCDMYSNNSQSIKDALCFFLDEDKGHEIGFVQYPQCFDNITKNDLYENSLNVISKIELPGLDNWEGTLYIGTGCFHRRQALQGRKYTKGYIEDWNRGVDRTCVESACVLEECVKHLASCTYEHNTLWGKEMGLRYGCAVEDILTGITMHYNGWKSKYMYSKRKGFLGVAPTTLEQTLVQYKRWGEGNLQIFLSRDSPLLFGHQKIKFGACMGVSISNLWAANAFPTLNYLLIPPLFLLNGISLFPKVSSPWFLPFVLVFVAKHTYSLIESLYSGNTFKGWWNSQRMWVLKRITSFLYATIDNILKLFGVSKLAFTITAKVNDEDSSKRYDQEVMDFGSTSSMFVIISTVALINLFCLFGGVMRMILNNEGSNDDTLLIQVVLCGLVVAINVPIYEGLFLRKDKGCMPYLVTFVSLGISMPVCMLSMHGLSCT</sequence>
<dbReference type="Proteomes" id="UP001515500">
    <property type="component" value="Chromosome 3"/>
</dbReference>
<keyword evidence="3" id="KW-0808">Transferase</keyword>
<evidence type="ECO:0000256" key="9">
    <source>
        <dbReference type="ARBA" id="ARBA00060766"/>
    </source>
</evidence>
<name>A0AB40AMX6_DIOCR</name>
<feature type="transmembrane region" description="Helical" evidence="13">
    <location>
        <begin position="557"/>
        <end position="574"/>
    </location>
</feature>
<evidence type="ECO:0000256" key="8">
    <source>
        <dbReference type="ARBA" id="ARBA00037405"/>
    </source>
</evidence>
<evidence type="ECO:0000256" key="3">
    <source>
        <dbReference type="ARBA" id="ARBA00022679"/>
    </source>
</evidence>
<dbReference type="GeneID" id="120251618"/>
<evidence type="ECO:0000256" key="2">
    <source>
        <dbReference type="ARBA" id="ARBA00022676"/>
    </source>
</evidence>
<feature type="active site" evidence="10">
    <location>
        <position position="142"/>
    </location>
</feature>
<feature type="transmembrane region" description="Helical" evidence="13">
    <location>
        <begin position="21"/>
        <end position="43"/>
    </location>
</feature>
<feature type="transmembrane region" description="Helical" evidence="13">
    <location>
        <begin position="513"/>
        <end position="537"/>
    </location>
</feature>
<evidence type="ECO:0000256" key="10">
    <source>
        <dbReference type="PIRSR" id="PIRSR605150-1"/>
    </source>
</evidence>
<feature type="transmembrane region" description="Helical" evidence="13">
    <location>
        <begin position="649"/>
        <end position="670"/>
    </location>
</feature>
<protein>
    <submittedName>
        <fullName evidence="15">Cellulose synthase-like protein E6</fullName>
    </submittedName>
</protein>
<dbReference type="GO" id="GO:0000139">
    <property type="term" value="C:Golgi membrane"/>
    <property type="evidence" value="ECO:0007669"/>
    <property type="project" value="UniProtKB-SubCell"/>
</dbReference>
<keyword evidence="4 13" id="KW-0812">Transmembrane</keyword>
<dbReference type="GO" id="GO:0030244">
    <property type="term" value="P:cellulose biosynthetic process"/>
    <property type="evidence" value="ECO:0007669"/>
    <property type="project" value="InterPro"/>
</dbReference>
<keyword evidence="5 13" id="KW-1133">Transmembrane helix</keyword>
<feature type="transmembrane region" description="Helical" evidence="13">
    <location>
        <begin position="49"/>
        <end position="72"/>
    </location>
</feature>
<feature type="transmembrane region" description="Helical" evidence="13">
    <location>
        <begin position="712"/>
        <end position="732"/>
    </location>
</feature>
<evidence type="ECO:0000256" key="12">
    <source>
        <dbReference type="PIRSR" id="PIRSR605150-3"/>
    </source>
</evidence>
<gene>
    <name evidence="15" type="primary">LOC120251618</name>
</gene>
<keyword evidence="6 13" id="KW-0472">Membrane</keyword>
<evidence type="ECO:0000256" key="1">
    <source>
        <dbReference type="ARBA" id="ARBA00004653"/>
    </source>
</evidence>
<dbReference type="Pfam" id="PF03552">
    <property type="entry name" value="Cellulose_synt"/>
    <property type="match status" value="2"/>
</dbReference>
<dbReference type="InterPro" id="IPR005150">
    <property type="entry name" value="Cellulose_synth"/>
</dbReference>
<proteinExistence type="inferred from homology"/>
<keyword evidence="14" id="KW-1185">Reference proteome</keyword>
<feature type="binding site" evidence="11">
    <location>
        <position position="113"/>
    </location>
    <ligand>
        <name>UDP-alpha-D-glucose</name>
        <dbReference type="ChEBI" id="CHEBI:58885"/>
    </ligand>
</feature>
<dbReference type="SUPFAM" id="SSF53448">
    <property type="entry name" value="Nucleotide-diphospho-sugar transferases"/>
    <property type="match status" value="1"/>
</dbReference>
<reference evidence="15" key="1">
    <citation type="submission" date="2025-08" db="UniProtKB">
        <authorList>
            <consortium name="RefSeq"/>
        </authorList>
    </citation>
    <scope>IDENTIFICATION</scope>
</reference>
<dbReference type="InterPro" id="IPR029044">
    <property type="entry name" value="Nucleotide-diphossugar_trans"/>
</dbReference>
<dbReference type="GO" id="GO:0071669">
    <property type="term" value="P:plant-type cell wall organization or biogenesis"/>
    <property type="evidence" value="ECO:0007669"/>
    <property type="project" value="UniProtKB-ARBA"/>
</dbReference>
<dbReference type="FunFam" id="3.90.550.10:FF:000112">
    <property type="entry name" value="Cellulose synthase-like protein E1"/>
    <property type="match status" value="1"/>
</dbReference>
<evidence type="ECO:0000256" key="13">
    <source>
        <dbReference type="SAM" id="Phobius"/>
    </source>
</evidence>
<keyword evidence="7" id="KW-0961">Cell wall biogenesis/degradation</keyword>
<comment type="subcellular location">
    <subcellularLocation>
        <location evidence="1">Golgi apparatus membrane</location>
        <topology evidence="1">Multi-pass membrane protein</topology>
    </subcellularLocation>
</comment>
<dbReference type="PANTHER" id="PTHR13301">
    <property type="entry name" value="X-BOX TRANSCRIPTION FACTOR-RELATED"/>
    <property type="match status" value="1"/>
</dbReference>
<feature type="binding site" evidence="12">
    <location>
        <position position="283"/>
    </location>
    <ligand>
        <name>Mn(2+)</name>
        <dbReference type="ChEBI" id="CHEBI:29035"/>
    </ligand>
</feature>
<evidence type="ECO:0000256" key="11">
    <source>
        <dbReference type="PIRSR" id="PIRSR605150-2"/>
    </source>
</evidence>
<feature type="transmembrane region" description="Helical" evidence="13">
    <location>
        <begin position="682"/>
        <end position="700"/>
    </location>
</feature>
<evidence type="ECO:0000256" key="6">
    <source>
        <dbReference type="ARBA" id="ARBA00023136"/>
    </source>
</evidence>
<organism evidence="14 15">
    <name type="scientific">Dioscorea cayennensis subsp. rotundata</name>
    <name type="common">White Guinea yam</name>
    <name type="synonym">Dioscorea rotundata</name>
    <dbReference type="NCBI Taxonomy" id="55577"/>
    <lineage>
        <taxon>Eukaryota</taxon>
        <taxon>Viridiplantae</taxon>
        <taxon>Streptophyta</taxon>
        <taxon>Embryophyta</taxon>
        <taxon>Tracheophyta</taxon>
        <taxon>Spermatophyta</taxon>
        <taxon>Magnoliopsida</taxon>
        <taxon>Liliopsida</taxon>
        <taxon>Dioscoreales</taxon>
        <taxon>Dioscoreaceae</taxon>
        <taxon>Dioscorea</taxon>
    </lineage>
</organism>
<evidence type="ECO:0000313" key="15">
    <source>
        <dbReference type="RefSeq" id="XP_039116143.1"/>
    </source>
</evidence>
<dbReference type="GO" id="GO:0016760">
    <property type="term" value="F:cellulose synthase (UDP-forming) activity"/>
    <property type="evidence" value="ECO:0007669"/>
    <property type="project" value="InterPro"/>
</dbReference>
<comment type="function">
    <text evidence="8">Thought to be a Golgi-localized beta-glycan synthase that polymerize the backbones of noncellulosic polysaccharides (hemicelluloses) of plant cell wall.</text>
</comment>
<dbReference type="Gene3D" id="3.90.550.10">
    <property type="entry name" value="Spore Coat Polysaccharide Biosynthesis Protein SpsA, Chain A"/>
    <property type="match status" value="2"/>
</dbReference>
<dbReference type="GO" id="GO:0071555">
    <property type="term" value="P:cell wall organization"/>
    <property type="evidence" value="ECO:0007669"/>
    <property type="project" value="UniProtKB-KW"/>
</dbReference>
<evidence type="ECO:0000256" key="7">
    <source>
        <dbReference type="ARBA" id="ARBA00023316"/>
    </source>
</evidence>
<keyword evidence="2" id="KW-0328">Glycosyltransferase</keyword>
<evidence type="ECO:0000256" key="4">
    <source>
        <dbReference type="ARBA" id="ARBA00022692"/>
    </source>
</evidence>
<feature type="active site" evidence="10">
    <location>
        <position position="447"/>
    </location>
</feature>